<protein>
    <submittedName>
        <fullName evidence="3">GNAT family N-acetyltransferase</fullName>
    </submittedName>
</protein>
<dbReference type="PROSITE" id="PS51186">
    <property type="entry name" value="GNAT"/>
    <property type="match status" value="1"/>
</dbReference>
<dbReference type="Pfam" id="PF13607">
    <property type="entry name" value="Succ_CoA_lig"/>
    <property type="match status" value="1"/>
</dbReference>
<evidence type="ECO:0000259" key="2">
    <source>
        <dbReference type="PROSITE" id="PS51186"/>
    </source>
</evidence>
<name>A0ABC9ZS23_CORST</name>
<dbReference type="Gene3D" id="3.30.1490.20">
    <property type="entry name" value="ATP-grasp fold, A domain"/>
    <property type="match status" value="1"/>
</dbReference>
<comment type="caution">
    <text evidence="3">The sequence shown here is derived from an EMBL/GenBank/DDBJ whole genome shotgun (WGS) entry which is preliminary data.</text>
</comment>
<dbReference type="InterPro" id="IPR016181">
    <property type="entry name" value="Acyl_CoA_acyltransferase"/>
</dbReference>
<sequence length="893" mass="95473">MSWDFAQTPGVNAIHWLEWDGMKPENSRYTAWDADVILNDGSIATLRAVRDTDRAGLVEFFGRVSDHSKYLRFFGTHPELTNEDLDRWLDTRGYDKVTLVVEERGDIVAVAGYGIVESLLPARVGDVSFLVQDSHHGKGVGNILLEHLAEIGREGGVERFFAEMLTQNRQMAQVFIRAGYSAKPELADGYISVDFRIEPNATSREVMERRELRAESSSIRRLLNPTHVATVGDAPATFHGPTSSLAQLSDAPSPDAATPGGLVVAPTGTDPGPLMDAASAVHAAGVVLVSRSQNPGLAGEASRAVVLAARDHGLRALGPASLGIINTDPDVRLNTTPAPMPRAGRTGLFTQSAGVATLTLSHALARGVGLSTFIAAGSFADVTGNDVIQFWSDDERTQVCLLSLDTVGNPRKFFRVLRRLALEKHVVVFLPSRALHSARYTAAPDDVAVTQPAAPIAALDEVIEQTGAMVVTRRDAMYDIAQLLARQPVPQGPRVAVISNSAGLTRQMEGAAGRFGLRVRGTTVMGEPVASIRDAVAQALADPAVDAVLTAVVEIGEFITKDARAQLTELAAGPALEHATPLIASFVGFDLPSEDHTDEETQGQLPVFATYADALEALATILHNEKRRTLARPTPEDQLAEPGDTHGTRAIIADILRDSPTGRWATDEECMAILAAFGIDIVPWTPAPTLGEALHAAESHGWDVVLKCTSPIVRGRSELPTVLRHIHTPEALTRAWATLTQLTRDLHLGEDPGVLAPAIQRTVPAGASLTMRAIEDPVLGPMVSAGIAGLPTDLLGDVSWRVPPLRRTDALTMLSELRAAPLLAGYQGAKAPQLHGVEDVLMRLTALKDELVQVVDCELTPVIAGLDGTAVVGARLRVAPLDEQRDPLARALR</sequence>
<feature type="domain" description="N-acetyltransferase" evidence="2">
    <location>
        <begin position="44"/>
        <end position="202"/>
    </location>
</feature>
<dbReference type="EMBL" id="BJLD01000013">
    <property type="protein sequence ID" value="GEA44651.1"/>
    <property type="molecule type" value="Genomic_DNA"/>
</dbReference>
<dbReference type="SUPFAM" id="SSF55729">
    <property type="entry name" value="Acyl-CoA N-acyltransferases (Nat)"/>
    <property type="match status" value="1"/>
</dbReference>
<dbReference type="AlphaFoldDB" id="A0ABC9ZS23"/>
<dbReference type="InterPro" id="IPR013815">
    <property type="entry name" value="ATP_grasp_subdomain_1"/>
</dbReference>
<accession>A0ABC9ZS23</accession>
<dbReference type="Gene3D" id="3.40.630.30">
    <property type="match status" value="1"/>
</dbReference>
<dbReference type="Gene3D" id="3.40.50.261">
    <property type="entry name" value="Succinyl-CoA synthetase domains"/>
    <property type="match status" value="2"/>
</dbReference>
<organism evidence="3 4">
    <name type="scientific">Corynebacterium striatum</name>
    <dbReference type="NCBI Taxonomy" id="43770"/>
    <lineage>
        <taxon>Bacteria</taxon>
        <taxon>Bacillati</taxon>
        <taxon>Actinomycetota</taxon>
        <taxon>Actinomycetes</taxon>
        <taxon>Mycobacteriales</taxon>
        <taxon>Corynebacteriaceae</taxon>
        <taxon>Corynebacterium</taxon>
    </lineage>
</organism>
<dbReference type="InterPro" id="IPR032875">
    <property type="entry name" value="Succ_CoA_lig_flav_dom"/>
</dbReference>
<dbReference type="SUPFAM" id="SSF56059">
    <property type="entry name" value="Glutathione synthetase ATP-binding domain-like"/>
    <property type="match status" value="1"/>
</dbReference>
<dbReference type="InterPro" id="IPR016102">
    <property type="entry name" value="Succinyl-CoA_synth-like"/>
</dbReference>
<reference evidence="3 4" key="1">
    <citation type="submission" date="2019-06" db="EMBL/GenBank/DDBJ databases">
        <title>Draft genome sequence of Corynebacterium striatum NBRC 15291.</title>
        <authorList>
            <person name="Miura T."/>
            <person name="Furukawa M."/>
            <person name="Shimamura M."/>
            <person name="Ohyama Y."/>
            <person name="Yamazoe A."/>
            <person name="Kawasaki H."/>
        </authorList>
    </citation>
    <scope>NUCLEOTIDE SEQUENCE [LARGE SCALE GENOMIC DNA]</scope>
    <source>
        <strain evidence="3 4">NBRC 15291</strain>
    </source>
</reference>
<gene>
    <name evidence="3" type="ORF">Cst04h_28210</name>
</gene>
<dbReference type="Proteomes" id="UP000315234">
    <property type="component" value="Unassembled WGS sequence"/>
</dbReference>
<dbReference type="CDD" id="cd04301">
    <property type="entry name" value="NAT_SF"/>
    <property type="match status" value="1"/>
</dbReference>
<proteinExistence type="predicted"/>
<feature type="region of interest" description="Disordered" evidence="1">
    <location>
        <begin position="234"/>
        <end position="260"/>
    </location>
</feature>
<dbReference type="Pfam" id="PF00583">
    <property type="entry name" value="Acetyltransf_1"/>
    <property type="match status" value="1"/>
</dbReference>
<dbReference type="SUPFAM" id="SSF52210">
    <property type="entry name" value="Succinyl-CoA synthetase domains"/>
    <property type="match status" value="2"/>
</dbReference>
<evidence type="ECO:0000313" key="3">
    <source>
        <dbReference type="EMBL" id="GEA44651.1"/>
    </source>
</evidence>
<dbReference type="PANTHER" id="PTHR42793:SF1">
    <property type="entry name" value="PEPTIDYL-LYSINE N-ACETYLTRANSFERASE PATZ"/>
    <property type="match status" value="1"/>
</dbReference>
<dbReference type="InterPro" id="IPR000182">
    <property type="entry name" value="GNAT_dom"/>
</dbReference>
<evidence type="ECO:0000256" key="1">
    <source>
        <dbReference type="SAM" id="MobiDB-lite"/>
    </source>
</evidence>
<evidence type="ECO:0000313" key="4">
    <source>
        <dbReference type="Proteomes" id="UP000315234"/>
    </source>
</evidence>
<dbReference type="Pfam" id="PF13549">
    <property type="entry name" value="ATP-grasp_5"/>
    <property type="match status" value="1"/>
</dbReference>
<dbReference type="Gene3D" id="3.30.470.20">
    <property type="entry name" value="ATP-grasp fold, B domain"/>
    <property type="match status" value="1"/>
</dbReference>
<dbReference type="PANTHER" id="PTHR42793">
    <property type="entry name" value="COA BINDING DOMAIN CONTAINING PROTEIN"/>
    <property type="match status" value="1"/>
</dbReference>